<evidence type="ECO:0000313" key="1">
    <source>
        <dbReference type="EMBL" id="GFR27752.1"/>
    </source>
</evidence>
<dbReference type="Proteomes" id="UP000887116">
    <property type="component" value="Unassembled WGS sequence"/>
</dbReference>
<keyword evidence="2" id="KW-1185">Reference proteome</keyword>
<accession>A0A8X6HPG1</accession>
<protein>
    <submittedName>
        <fullName evidence="1">Uncharacterized protein</fullName>
    </submittedName>
</protein>
<evidence type="ECO:0000313" key="2">
    <source>
        <dbReference type="Proteomes" id="UP000887116"/>
    </source>
</evidence>
<organism evidence="1 2">
    <name type="scientific">Trichonephila clavata</name>
    <name type="common">Joro spider</name>
    <name type="synonym">Nephila clavata</name>
    <dbReference type="NCBI Taxonomy" id="2740835"/>
    <lineage>
        <taxon>Eukaryota</taxon>
        <taxon>Metazoa</taxon>
        <taxon>Ecdysozoa</taxon>
        <taxon>Arthropoda</taxon>
        <taxon>Chelicerata</taxon>
        <taxon>Arachnida</taxon>
        <taxon>Araneae</taxon>
        <taxon>Araneomorphae</taxon>
        <taxon>Entelegynae</taxon>
        <taxon>Araneoidea</taxon>
        <taxon>Nephilidae</taxon>
        <taxon>Trichonephila</taxon>
    </lineage>
</organism>
<gene>
    <name evidence="1" type="ORF">TNCT_342331</name>
</gene>
<proteinExistence type="predicted"/>
<name>A0A8X6HPG1_TRICU</name>
<dbReference type="EMBL" id="BMAO01008963">
    <property type="protein sequence ID" value="GFR27752.1"/>
    <property type="molecule type" value="Genomic_DNA"/>
</dbReference>
<reference evidence="1" key="1">
    <citation type="submission" date="2020-07" db="EMBL/GenBank/DDBJ databases">
        <title>Multicomponent nature underlies the extraordinary mechanical properties of spider dragline silk.</title>
        <authorList>
            <person name="Kono N."/>
            <person name="Nakamura H."/>
            <person name="Mori M."/>
            <person name="Yoshida Y."/>
            <person name="Ohtoshi R."/>
            <person name="Malay A.D."/>
            <person name="Moran D.A.P."/>
            <person name="Tomita M."/>
            <person name="Numata K."/>
            <person name="Arakawa K."/>
        </authorList>
    </citation>
    <scope>NUCLEOTIDE SEQUENCE</scope>
</reference>
<sequence length="136" mass="15475">MQTLDSSKQQNVWDHLDYRLEVCRVAKKTHIEGTLLRICDCKYRFAFHQDLSSNPISSRGSLNLQSSNRVPGVIPLDAFPPPPPHVSYWQTGPKRTSPRVVAPGLRQEEKCIKLIHHSPDTVGFTLYRFPNHCVVA</sequence>
<comment type="caution">
    <text evidence="1">The sequence shown here is derived from an EMBL/GenBank/DDBJ whole genome shotgun (WGS) entry which is preliminary data.</text>
</comment>
<dbReference type="AlphaFoldDB" id="A0A8X6HPG1"/>